<keyword evidence="1 2" id="KW-0238">DNA-binding</keyword>
<sequence>MTTHTSDRRTLIVDSAIDLIAAQGLRALTHRALDTALELPAGSTSYYFRTKRALIEAIVDRITTRSRTDFLGGKGGLVTPAAVPDSRADIDLDALATGIAGWLDHLLAQRRNHLIARQALILELLADTELRVRLTSCLFSHRRATALFETLGATEPATAAADFIAVIEGLVFDRFAGARTELAPGTAASVAQLKGVLAIQLKHAS</sequence>
<proteinExistence type="predicted"/>
<dbReference type="InterPro" id="IPR041583">
    <property type="entry name" value="TetR_C_31"/>
</dbReference>
<dbReference type="Pfam" id="PF00440">
    <property type="entry name" value="TetR_N"/>
    <property type="match status" value="1"/>
</dbReference>
<dbReference type="Proteomes" id="UP000683310">
    <property type="component" value="Chromosome"/>
</dbReference>
<feature type="DNA-binding region" description="H-T-H motif" evidence="2">
    <location>
        <begin position="29"/>
        <end position="48"/>
    </location>
</feature>
<protein>
    <submittedName>
        <fullName evidence="4">TetR family transcriptional regulator</fullName>
    </submittedName>
</protein>
<evidence type="ECO:0000256" key="1">
    <source>
        <dbReference type="ARBA" id="ARBA00023125"/>
    </source>
</evidence>
<dbReference type="EMBL" id="CP074371">
    <property type="protein sequence ID" value="QVI22985.1"/>
    <property type="molecule type" value="Genomic_DNA"/>
</dbReference>
<dbReference type="InterPro" id="IPR001647">
    <property type="entry name" value="HTH_TetR"/>
</dbReference>
<dbReference type="SUPFAM" id="SSF46689">
    <property type="entry name" value="Homeodomain-like"/>
    <property type="match status" value="1"/>
</dbReference>
<name>A0ABX8CST3_9NOCA</name>
<evidence type="ECO:0000313" key="4">
    <source>
        <dbReference type="EMBL" id="QVI22985.1"/>
    </source>
</evidence>
<dbReference type="Gene3D" id="1.10.357.10">
    <property type="entry name" value="Tetracycline Repressor, domain 2"/>
    <property type="match status" value="1"/>
</dbReference>
<gene>
    <name evidence="4" type="ORF">KHQ06_08600</name>
</gene>
<evidence type="ECO:0000256" key="2">
    <source>
        <dbReference type="PROSITE-ProRule" id="PRU00335"/>
    </source>
</evidence>
<keyword evidence="5" id="KW-1185">Reference proteome</keyword>
<dbReference type="InterPro" id="IPR009057">
    <property type="entry name" value="Homeodomain-like_sf"/>
</dbReference>
<dbReference type="Pfam" id="PF17940">
    <property type="entry name" value="TetR_C_31"/>
    <property type="match status" value="1"/>
</dbReference>
<organism evidence="4 5">
    <name type="scientific">Nocardia tengchongensis</name>
    <dbReference type="NCBI Taxonomy" id="2055889"/>
    <lineage>
        <taxon>Bacteria</taxon>
        <taxon>Bacillati</taxon>
        <taxon>Actinomycetota</taxon>
        <taxon>Actinomycetes</taxon>
        <taxon>Mycobacteriales</taxon>
        <taxon>Nocardiaceae</taxon>
        <taxon>Nocardia</taxon>
    </lineage>
</organism>
<evidence type="ECO:0000313" key="5">
    <source>
        <dbReference type="Proteomes" id="UP000683310"/>
    </source>
</evidence>
<evidence type="ECO:0000259" key="3">
    <source>
        <dbReference type="PROSITE" id="PS50977"/>
    </source>
</evidence>
<reference evidence="4 5" key="1">
    <citation type="submission" date="2021-04" db="EMBL/GenBank/DDBJ databases">
        <title>Nocardia tengchongensis.</title>
        <authorList>
            <person name="Zhuang k."/>
            <person name="Ran Y."/>
            <person name="Li W."/>
        </authorList>
    </citation>
    <scope>NUCLEOTIDE SEQUENCE [LARGE SCALE GENOMIC DNA]</scope>
    <source>
        <strain evidence="4 5">CFH S0057</strain>
    </source>
</reference>
<accession>A0ABX8CST3</accession>
<feature type="domain" description="HTH tetR-type" evidence="3">
    <location>
        <begin position="6"/>
        <end position="66"/>
    </location>
</feature>
<dbReference type="PROSITE" id="PS50977">
    <property type="entry name" value="HTH_TETR_2"/>
    <property type="match status" value="1"/>
</dbReference>